<dbReference type="PANTHER" id="PTHR34988:SF1">
    <property type="entry name" value="DNA-BINDING PROTEIN"/>
    <property type="match status" value="1"/>
</dbReference>
<protein>
    <submittedName>
        <fullName evidence="2">DNA-binding protein</fullName>
    </submittedName>
</protein>
<keyword evidence="3" id="KW-1185">Reference proteome</keyword>
<dbReference type="GO" id="GO:0003677">
    <property type="term" value="F:DNA binding"/>
    <property type="evidence" value="ECO:0007669"/>
    <property type="project" value="UniProtKB-KW"/>
</dbReference>
<accession>A0A926FB77</accession>
<dbReference type="RefSeq" id="WP_262431020.1">
    <property type="nucleotide sequence ID" value="NZ_JACRTE010000001.1"/>
</dbReference>
<dbReference type="InterPro" id="IPR025707">
    <property type="entry name" value="DNA_bp_PD1"/>
</dbReference>
<proteinExistence type="predicted"/>
<dbReference type="InterPro" id="IPR005175">
    <property type="entry name" value="PPC_dom"/>
</dbReference>
<dbReference type="SUPFAM" id="SSF117856">
    <property type="entry name" value="AF0104/ALDC/Ptd012-like"/>
    <property type="match status" value="1"/>
</dbReference>
<dbReference type="PROSITE" id="PS51742">
    <property type="entry name" value="PPC"/>
    <property type="match status" value="1"/>
</dbReference>
<evidence type="ECO:0000259" key="1">
    <source>
        <dbReference type="PROSITE" id="PS51742"/>
    </source>
</evidence>
<dbReference type="AlphaFoldDB" id="A0A926FB77"/>
<comment type="caution">
    <text evidence="2">The sequence shown here is derived from an EMBL/GenBank/DDBJ whole genome shotgun (WGS) entry which is preliminary data.</text>
</comment>
<feature type="domain" description="PPC" evidence="1">
    <location>
        <begin position="4"/>
        <end position="140"/>
    </location>
</feature>
<dbReference type="Gene3D" id="3.30.1330.80">
    <property type="entry name" value="Hypothetical protein, similar to alpha- acetolactate decarboxylase, domain 2"/>
    <property type="match status" value="1"/>
</dbReference>
<evidence type="ECO:0000313" key="3">
    <source>
        <dbReference type="Proteomes" id="UP000647416"/>
    </source>
</evidence>
<organism evidence="2 3">
    <name type="scientific">Qingrenia yutianensis</name>
    <dbReference type="NCBI Taxonomy" id="2763676"/>
    <lineage>
        <taxon>Bacteria</taxon>
        <taxon>Bacillati</taxon>
        <taxon>Bacillota</taxon>
        <taxon>Clostridia</taxon>
        <taxon>Eubacteriales</taxon>
        <taxon>Oscillospiraceae</taxon>
        <taxon>Qingrenia</taxon>
    </lineage>
</organism>
<keyword evidence="2" id="KW-0238">DNA-binding</keyword>
<dbReference type="PIRSF" id="PIRSF016702">
    <property type="entry name" value="DNA_bp_PD1"/>
    <property type="match status" value="1"/>
</dbReference>
<dbReference type="EMBL" id="JACRTE010000001">
    <property type="protein sequence ID" value="MBC8595294.1"/>
    <property type="molecule type" value="Genomic_DNA"/>
</dbReference>
<dbReference type="CDD" id="cd11378">
    <property type="entry name" value="DUF296"/>
    <property type="match status" value="1"/>
</dbReference>
<evidence type="ECO:0000313" key="2">
    <source>
        <dbReference type="EMBL" id="MBC8595294.1"/>
    </source>
</evidence>
<gene>
    <name evidence="2" type="ORF">H8706_00195</name>
</gene>
<dbReference type="Proteomes" id="UP000647416">
    <property type="component" value="Unassembled WGS sequence"/>
</dbReference>
<dbReference type="Pfam" id="PF03479">
    <property type="entry name" value="PCC"/>
    <property type="match status" value="1"/>
</dbReference>
<sequence length="141" mass="15951">MEYFVCDDTVVVRIKRGEEVLSELEKLCEKLKITAATVEGIGAADKITVGLYSVEKKEYFKKTFEGDFEITSLLGNITTKDKKPYLHLHINFADSELKTFGGHLNECKICATAEIFIKSLPCKLKRFHDEETGLNLFLPKA</sequence>
<name>A0A926FB77_9FIRM</name>
<dbReference type="PANTHER" id="PTHR34988">
    <property type="entry name" value="PROTEIN, PUTATIVE-RELATED"/>
    <property type="match status" value="1"/>
</dbReference>
<reference evidence="2" key="1">
    <citation type="submission" date="2020-08" db="EMBL/GenBank/DDBJ databases">
        <title>Genome public.</title>
        <authorList>
            <person name="Liu C."/>
            <person name="Sun Q."/>
        </authorList>
    </citation>
    <scope>NUCLEOTIDE SEQUENCE</scope>
    <source>
        <strain evidence="2">NSJ-50</strain>
    </source>
</reference>